<dbReference type="SUPFAM" id="SSF140459">
    <property type="entry name" value="PE/PPE dimer-like"/>
    <property type="match status" value="1"/>
</dbReference>
<feature type="region of interest" description="Disordered" evidence="2">
    <location>
        <begin position="292"/>
        <end position="347"/>
    </location>
</feature>
<evidence type="ECO:0000313" key="6">
    <source>
        <dbReference type="EMBL" id="ALI27912.1"/>
    </source>
</evidence>
<dbReference type="PANTHER" id="PTHR46766">
    <property type="entry name" value="GLUTAMINE-RICH PROTEIN 2"/>
    <property type="match status" value="1"/>
</dbReference>
<keyword evidence="3" id="KW-0472">Membrane</keyword>
<feature type="compositionally biased region" description="Basic residues" evidence="2">
    <location>
        <begin position="398"/>
        <end position="414"/>
    </location>
</feature>
<keyword evidence="8" id="KW-1185">Reference proteome</keyword>
<dbReference type="Pfam" id="PF18878">
    <property type="entry name" value="PPE-PPW"/>
    <property type="match status" value="1"/>
</dbReference>
<feature type="region of interest" description="Disordered" evidence="2">
    <location>
        <begin position="465"/>
        <end position="495"/>
    </location>
</feature>
<evidence type="ECO:0000313" key="7">
    <source>
        <dbReference type="EMBL" id="MDV7293958.1"/>
    </source>
</evidence>
<feature type="compositionally biased region" description="Low complexity" evidence="2">
    <location>
        <begin position="180"/>
        <end position="199"/>
    </location>
</feature>
<evidence type="ECO:0000259" key="4">
    <source>
        <dbReference type="Pfam" id="PF00823"/>
    </source>
</evidence>
<dbReference type="FunFam" id="1.20.1260.20:FF:000001">
    <property type="entry name" value="PPE family protein PPE41"/>
    <property type="match status" value="1"/>
</dbReference>
<reference evidence="6 8" key="1">
    <citation type="journal article" date="2015" name="MBio">
        <title>Enzymatic Degradation of Phenazines Can Generate Energy and Protect Sensitive Organisms from Toxicity.</title>
        <authorList>
            <person name="Costa K.C."/>
            <person name="Bergkessel M."/>
            <person name="Saunders S."/>
            <person name="Korlach J."/>
            <person name="Newman D.K."/>
        </authorList>
    </citation>
    <scope>NUCLEOTIDE SEQUENCE [LARGE SCALE GENOMIC DNA]</scope>
    <source>
        <strain evidence="6 8">CT6</strain>
    </source>
</reference>
<dbReference type="InterPro" id="IPR000030">
    <property type="entry name" value="PPE_dom"/>
</dbReference>
<evidence type="ECO:0000256" key="1">
    <source>
        <dbReference type="ARBA" id="ARBA00010652"/>
    </source>
</evidence>
<reference evidence="7" key="2">
    <citation type="submission" date="2023-10" db="EMBL/GenBank/DDBJ databases">
        <title>Mycolicibacterium fortuitum clinical isolates causing pulmonary infections in humans.</title>
        <authorList>
            <person name="Mejia-Ponce P.M."/>
            <person name="Zenteno-Cuevas R."/>
            <person name="Licona-Cassani C."/>
        </authorList>
    </citation>
    <scope>NUCLEOTIDE SEQUENCE</scope>
    <source>
        <strain evidence="7">M8</strain>
    </source>
</reference>
<organism evidence="6 8">
    <name type="scientific">Mycolicibacterium fortuitum</name>
    <name type="common">Mycobacterium fortuitum</name>
    <dbReference type="NCBI Taxonomy" id="1766"/>
    <lineage>
        <taxon>Bacteria</taxon>
        <taxon>Bacillati</taxon>
        <taxon>Actinomycetota</taxon>
        <taxon>Actinomycetes</taxon>
        <taxon>Mycobacteriales</taxon>
        <taxon>Mycobacteriaceae</taxon>
        <taxon>Mycolicibacterium</taxon>
    </lineage>
</organism>
<proteinExistence type="inferred from homology"/>
<dbReference type="AlphaFoldDB" id="A0A0N9YDK8"/>
<sequence length="495" mass="50605">MTAPLWLAVPPEVHSALLTAGPGPGSVLAAAAQWEVLSAQYSTAAAELAQILAEVQAGSWEGPSAAQYVTAHGPYLAWLEQASADSAVTAAQHQTVAAAYGTALATMPTPAELAANHVTHGVLLATNFFGINTIPIAVNEADYVRMWIQAAETMAVYEAVATSAYSAVPPSQPAPSILAPGGESRSGQQSGSQPASGNQPLSDIWRLISDLISGAGNPQQLLETFQQFFGQLGFNPAEAAILAAIALVLYDMLWYPYYASYSLLLLPFFAPALSALGALSALTHLQNNSPAPGLIPDPADAGSGHRAGRPVDNGLPLTSPAVSSTVVPQSGGPGSGAATPATPATPGGVVTPSTVLYAVPGLDPPAVPTGPRTGMRSREGVTDVLATVATARAAAAARSRRKRTGRNRERARSHRHEFLDATEPLDSEVDVADTARRGAPSASEEGAAVLGFSGAAPVATAGPAAGMVQHAPDDSGPTVPMLPATWSEDPQTIHE</sequence>
<dbReference type="PANTHER" id="PTHR46766:SF1">
    <property type="entry name" value="GLUTAMINE-RICH PROTEIN 2"/>
    <property type="match status" value="1"/>
</dbReference>
<dbReference type="Proteomes" id="UP001186041">
    <property type="component" value="Unassembled WGS sequence"/>
</dbReference>
<feature type="compositionally biased region" description="Low complexity" evidence="2">
    <location>
        <begin position="322"/>
        <end position="347"/>
    </location>
</feature>
<feature type="transmembrane region" description="Helical" evidence="3">
    <location>
        <begin position="263"/>
        <end position="282"/>
    </location>
</feature>
<keyword evidence="3" id="KW-0812">Transmembrane</keyword>
<dbReference type="InterPro" id="IPR043641">
    <property type="entry name" value="PPE-PPW_C"/>
</dbReference>
<feature type="transmembrane region" description="Helical" evidence="3">
    <location>
        <begin position="239"/>
        <end position="257"/>
    </location>
</feature>
<dbReference type="Pfam" id="PF00823">
    <property type="entry name" value="PPE"/>
    <property type="match status" value="1"/>
</dbReference>
<evidence type="ECO:0000259" key="5">
    <source>
        <dbReference type="Pfam" id="PF18878"/>
    </source>
</evidence>
<feature type="domain" description="PPE" evidence="4">
    <location>
        <begin position="6"/>
        <end position="168"/>
    </location>
</feature>
<name>A0A0N9YDK8_MYCFO</name>
<dbReference type="Gene3D" id="1.20.1260.20">
    <property type="entry name" value="PPE superfamily"/>
    <property type="match status" value="1"/>
</dbReference>
<gene>
    <name evidence="7" type="ORF">R4485_27785</name>
    <name evidence="6" type="ORF">XA26_41030</name>
</gene>
<feature type="domain" description="PPE-PPW subfamily C-terminal" evidence="5">
    <location>
        <begin position="442"/>
        <end position="486"/>
    </location>
</feature>
<dbReference type="InterPro" id="IPR038332">
    <property type="entry name" value="PPE_sf"/>
</dbReference>
<evidence type="ECO:0000256" key="2">
    <source>
        <dbReference type="SAM" id="MobiDB-lite"/>
    </source>
</evidence>
<evidence type="ECO:0000313" key="8">
    <source>
        <dbReference type="Proteomes" id="UP000057134"/>
    </source>
</evidence>
<evidence type="ECO:0000256" key="3">
    <source>
        <dbReference type="SAM" id="Phobius"/>
    </source>
</evidence>
<dbReference type="EMBL" id="JAWLVV010000033">
    <property type="protein sequence ID" value="MDV7293958.1"/>
    <property type="molecule type" value="Genomic_DNA"/>
</dbReference>
<dbReference type="GO" id="GO:0052572">
    <property type="term" value="P:response to host immune response"/>
    <property type="evidence" value="ECO:0007669"/>
    <property type="project" value="TreeGrafter"/>
</dbReference>
<keyword evidence="3" id="KW-1133">Transmembrane helix</keyword>
<accession>A0A0N9YDK8</accession>
<dbReference type="KEGG" id="mft:XA26_41030"/>
<dbReference type="PATRIC" id="fig|1766.6.peg.4079"/>
<dbReference type="STRING" id="1766.XA26_41030"/>
<feature type="region of interest" description="Disordered" evidence="2">
    <location>
        <begin position="169"/>
        <end position="199"/>
    </location>
</feature>
<comment type="similarity">
    <text evidence="1">Belongs to the mycobacterial PPE family.</text>
</comment>
<dbReference type="Proteomes" id="UP000057134">
    <property type="component" value="Chromosome"/>
</dbReference>
<dbReference type="EMBL" id="CP011269">
    <property type="protein sequence ID" value="ALI27912.1"/>
    <property type="molecule type" value="Genomic_DNA"/>
</dbReference>
<dbReference type="RefSeq" id="WP_072278946.1">
    <property type="nucleotide sequence ID" value="NZ_CP011269.1"/>
</dbReference>
<protein>
    <submittedName>
        <fullName evidence="6">PPE family protein</fullName>
    </submittedName>
</protein>
<feature type="region of interest" description="Disordered" evidence="2">
    <location>
        <begin position="394"/>
        <end position="414"/>
    </location>
</feature>